<reference evidence="2 3" key="1">
    <citation type="submission" date="2019-02" db="EMBL/GenBank/DDBJ databases">
        <title>Deep-cultivation of Planctomycetes and their phenomic and genomic characterization uncovers novel biology.</title>
        <authorList>
            <person name="Wiegand S."/>
            <person name="Jogler M."/>
            <person name="Boedeker C."/>
            <person name="Pinto D."/>
            <person name="Vollmers J."/>
            <person name="Rivas-Marin E."/>
            <person name="Kohn T."/>
            <person name="Peeters S.H."/>
            <person name="Heuer A."/>
            <person name="Rast P."/>
            <person name="Oberbeckmann S."/>
            <person name="Bunk B."/>
            <person name="Jeske O."/>
            <person name="Meyerdierks A."/>
            <person name="Storesund J.E."/>
            <person name="Kallscheuer N."/>
            <person name="Luecker S."/>
            <person name="Lage O.M."/>
            <person name="Pohl T."/>
            <person name="Merkel B.J."/>
            <person name="Hornburger P."/>
            <person name="Mueller R.-W."/>
            <person name="Bruemmer F."/>
            <person name="Labrenz M."/>
            <person name="Spormann A.M."/>
            <person name="Op Den Camp H."/>
            <person name="Overmann J."/>
            <person name="Amann R."/>
            <person name="Jetten M.S.M."/>
            <person name="Mascher T."/>
            <person name="Medema M.H."/>
            <person name="Devos D.P."/>
            <person name="Kaster A.-K."/>
            <person name="Ovreas L."/>
            <person name="Rohde M."/>
            <person name="Galperin M.Y."/>
            <person name="Jogler C."/>
        </authorList>
    </citation>
    <scope>NUCLEOTIDE SEQUENCE [LARGE SCALE GENOMIC DNA]</scope>
    <source>
        <strain evidence="2 3">KOR34</strain>
    </source>
</reference>
<keyword evidence="1" id="KW-0732">Signal</keyword>
<comment type="caution">
    <text evidence="2">The sequence shown here is derived from an EMBL/GenBank/DDBJ whole genome shotgun (WGS) entry which is preliminary data.</text>
</comment>
<protein>
    <recommendedName>
        <fullName evidence="4">Glycosyl hydrolase-like 10 domain-containing protein</fullName>
    </recommendedName>
</protein>
<organism evidence="2 3">
    <name type="scientific">Posidoniimonas corsicana</name>
    <dbReference type="NCBI Taxonomy" id="1938618"/>
    <lineage>
        <taxon>Bacteria</taxon>
        <taxon>Pseudomonadati</taxon>
        <taxon>Planctomycetota</taxon>
        <taxon>Planctomycetia</taxon>
        <taxon>Pirellulales</taxon>
        <taxon>Lacipirellulaceae</taxon>
        <taxon>Posidoniimonas</taxon>
    </lineage>
</organism>
<evidence type="ECO:0000256" key="1">
    <source>
        <dbReference type="SAM" id="SignalP"/>
    </source>
</evidence>
<evidence type="ECO:0000313" key="2">
    <source>
        <dbReference type="EMBL" id="TWT35706.1"/>
    </source>
</evidence>
<evidence type="ECO:0000313" key="3">
    <source>
        <dbReference type="Proteomes" id="UP000316714"/>
    </source>
</evidence>
<dbReference type="Proteomes" id="UP000316714">
    <property type="component" value="Unassembled WGS sequence"/>
</dbReference>
<evidence type="ECO:0008006" key="4">
    <source>
        <dbReference type="Google" id="ProtNLM"/>
    </source>
</evidence>
<feature type="chain" id="PRO_5022867443" description="Glycosyl hydrolase-like 10 domain-containing protein" evidence="1">
    <location>
        <begin position="43"/>
        <end position="1286"/>
    </location>
</feature>
<gene>
    <name evidence="2" type="ORF">KOR34_06000</name>
</gene>
<proteinExistence type="predicted"/>
<keyword evidence="3" id="KW-1185">Reference proteome</keyword>
<name>A0A5C5VAR2_9BACT</name>
<feature type="signal peptide" evidence="1">
    <location>
        <begin position="1"/>
        <end position="42"/>
    </location>
</feature>
<dbReference type="Gene3D" id="2.60.120.260">
    <property type="entry name" value="Galactose-binding domain-like"/>
    <property type="match status" value="1"/>
</dbReference>
<sequence precursor="true">MPHRCSAEYRRLNRTARRPLAAGITLCALTLALLGAVPVASAQEESTAQPTADPGEAVELRLRVYWEAGQSGVGWSGVASLEGGVLSAPRPWGGRADSPTIAQQNGDTVVISAGSPRPSGGFDVTARGPSDAVLKIELNSPGQPPITTEVALQDVAAKPFQGTLSDAGGTLRVYRAAADVLRVRSDRPGFIFSPGEAFSFDVEAAMAGFPAHSPIDLQAELSAGRGGDAIESVVQRATADASGGCGGALSLTMPQVEGVYTVRLSARRPSGFMRGWGKGASKPLAERTFQVVVWDENRVTRLTAEGPTVVEIDPTNSRWWQRMPEWKWTRRVPWLPKGPLGSEPAEVATTESGRWVRLAGADDPNQVRWQAYPLPIDRPGEPHLLEIEAPDSSPQSLDLALFDRDAIGRAAPLGDSLSAATGGGRGKSSAEVVVIRRLFWPKTDSPMLVVSNSGQTDAMFGKVRVRSLAHEAGVATSRSERPLPACFADGQLTRLLGATQMPSSDGRYVYEDWSCFYDTATRLADYVEHAGFNGAVVTVATAEGTLYPTAVLGNQAGLDWQGVATGVVDVPRKDLIELLLREFDRRGLKLTLAMDLASAMPAVEAARRAGDASVELLDTAGLRAGEGPVQYNPLNASVRQELVRAVAELAGKCRGHESFAGVAVRLSPRCHAALPGELMGADEATVDAFLSARQLSWPAETARTPEYVRRALGGALSGPWREWRAASMASLYGEMAREVAAAEPSANLHLLIDGLLDDDSGRDALRPRLEQRISLDSLLLRRGVDRQLLATPPNLVVVSPRYADLSSQLNYAALAMQQNTLLWTDSPRAEPLEASALLHSKRLAGLPGFKARSPFGADRTFTATTLQRIAFGRQATAAAVSLLSKAPVGEVWEDATALTLSEERRTLRQLARQTPAEGDARVASASQPLAGWTLSDDKGVCLLAANPSDWPLSATFTLDAPGSSSVQRVAADAESSTPIARIDAGKHLLPLDLPAHGVAVYRFDSRDVAVTGVRLEEQTDALETLGDEVEQLGLRDLNAKSTFDGCANLSFEEVAADGLPAGWSRVSEDDQGVVSATTDGAVDGESSVSITAGPTVVRLASTPFTPPETRQLVMTFFVRAKRKSGDSSLTIRYLTGSTEDELFTTISAETLAKEDSWRQFVFAEDLPLGAATPMRIVFDAKNVEVSIDKLELHALSFPLDYELGPEARRQRLALVNVLQSAKAALADGRVTDCQDTLDGYWAQFLQRHTPLVERQAPVLAEDEKSNEEEAPRTTRGWKAYLPGFLR</sequence>
<dbReference type="EMBL" id="SIHJ01000001">
    <property type="protein sequence ID" value="TWT35706.1"/>
    <property type="molecule type" value="Genomic_DNA"/>
</dbReference>
<accession>A0A5C5VAR2</accession>